<dbReference type="PANTHER" id="PTHR47160">
    <property type="entry name" value="PUTATIVE-RELATED"/>
    <property type="match status" value="1"/>
</dbReference>
<dbReference type="PANTHER" id="PTHR47160:SF10">
    <property type="entry name" value="MULE TRANSPOSASE DOMAIN-CONTAINING PROTEIN"/>
    <property type="match status" value="1"/>
</dbReference>
<keyword evidence="2" id="KW-1185">Reference proteome</keyword>
<dbReference type="Proteomes" id="UP000507470">
    <property type="component" value="Unassembled WGS sequence"/>
</dbReference>
<evidence type="ECO:0000313" key="1">
    <source>
        <dbReference type="EMBL" id="CAC5392288.1"/>
    </source>
</evidence>
<dbReference type="AlphaFoldDB" id="A0A6J8C769"/>
<proteinExistence type="predicted"/>
<reference evidence="1 2" key="1">
    <citation type="submission" date="2020-06" db="EMBL/GenBank/DDBJ databases">
        <authorList>
            <person name="Li R."/>
            <person name="Bekaert M."/>
        </authorList>
    </citation>
    <scope>NUCLEOTIDE SEQUENCE [LARGE SCALE GENOMIC DNA]</scope>
    <source>
        <strain evidence="2">wild</strain>
    </source>
</reference>
<sequence>MYTTKLEYDFLTQNTPNFICKDLTVVTATSQSQDLVHGWHSPCCQPSMGTALLHSCLCEVWFIDRRLPEDISLDGFVADFEAGLWQALKQRFPRYAIQGCAIHWSQAVFRKVQEHGLQTVYNQKDSVNTFLRQLMALPFLPPEHITDTFLQLDARAPQAIVPHHLPDPPLSVFMSAIRTNNDVEGWHNRFNTNVATRGPVPFYQMVTELFAEAGDIPLQLKLVSEGKLQCYQRKKSRQVQGKVFSLWNDYCERTTSASNLLRECAAIYGPPAK</sequence>
<organism evidence="1 2">
    <name type="scientific">Mytilus coruscus</name>
    <name type="common">Sea mussel</name>
    <dbReference type="NCBI Taxonomy" id="42192"/>
    <lineage>
        <taxon>Eukaryota</taxon>
        <taxon>Metazoa</taxon>
        <taxon>Spiralia</taxon>
        <taxon>Lophotrochozoa</taxon>
        <taxon>Mollusca</taxon>
        <taxon>Bivalvia</taxon>
        <taxon>Autobranchia</taxon>
        <taxon>Pteriomorphia</taxon>
        <taxon>Mytilida</taxon>
        <taxon>Mytiloidea</taxon>
        <taxon>Mytilidae</taxon>
        <taxon>Mytilinae</taxon>
        <taxon>Mytilus</taxon>
    </lineage>
</organism>
<evidence type="ECO:0008006" key="3">
    <source>
        <dbReference type="Google" id="ProtNLM"/>
    </source>
</evidence>
<accession>A0A6J8C769</accession>
<dbReference type="OrthoDB" id="10034274at2759"/>
<name>A0A6J8C769_MYTCO</name>
<gene>
    <name evidence="1" type="ORF">MCOR_27231</name>
</gene>
<evidence type="ECO:0000313" key="2">
    <source>
        <dbReference type="Proteomes" id="UP000507470"/>
    </source>
</evidence>
<protein>
    <recommendedName>
        <fullName evidence="3">MULE transposase domain-containing protein</fullName>
    </recommendedName>
</protein>
<dbReference type="EMBL" id="CACVKT020004943">
    <property type="protein sequence ID" value="CAC5392288.1"/>
    <property type="molecule type" value="Genomic_DNA"/>
</dbReference>